<proteinExistence type="predicted"/>
<dbReference type="Proteomes" id="UP000054485">
    <property type="component" value="Unassembled WGS sequence"/>
</dbReference>
<reference evidence="2" key="2">
    <citation type="submission" date="2015-01" db="EMBL/GenBank/DDBJ databases">
        <title>Evolutionary Origins and Diversification of the Mycorrhizal Mutualists.</title>
        <authorList>
            <consortium name="DOE Joint Genome Institute"/>
            <consortium name="Mycorrhizal Genomics Consortium"/>
            <person name="Kohler A."/>
            <person name="Kuo A."/>
            <person name="Nagy L.G."/>
            <person name="Floudas D."/>
            <person name="Copeland A."/>
            <person name="Barry K.W."/>
            <person name="Cichocki N."/>
            <person name="Veneault-Fourrey C."/>
            <person name="LaButti K."/>
            <person name="Lindquist E.A."/>
            <person name="Lipzen A."/>
            <person name="Lundell T."/>
            <person name="Morin E."/>
            <person name="Murat C."/>
            <person name="Riley R."/>
            <person name="Ohm R."/>
            <person name="Sun H."/>
            <person name="Tunlid A."/>
            <person name="Henrissat B."/>
            <person name="Grigoriev I.V."/>
            <person name="Hibbett D.S."/>
            <person name="Martin F."/>
        </authorList>
    </citation>
    <scope>NUCLEOTIDE SEQUENCE [LARGE SCALE GENOMIC DNA]</scope>
    <source>
        <strain evidence="2">UH-Slu-Lm8-n1</strain>
    </source>
</reference>
<protein>
    <submittedName>
        <fullName evidence="1">Uncharacterized protein</fullName>
    </submittedName>
</protein>
<keyword evidence="2" id="KW-1185">Reference proteome</keyword>
<dbReference type="AlphaFoldDB" id="A0A0D0AVV9"/>
<sequence>MASTTTRRPDSDSMKNEPAVCTPVPVKVSAPAPVMRSTAQNKVLRPLWQVRIHEAKFELLFVNACCH</sequence>
<accession>A0A0D0AVV9</accession>
<evidence type="ECO:0000313" key="2">
    <source>
        <dbReference type="Proteomes" id="UP000054485"/>
    </source>
</evidence>
<evidence type="ECO:0000313" key="1">
    <source>
        <dbReference type="EMBL" id="KIK41984.1"/>
    </source>
</evidence>
<reference evidence="1 2" key="1">
    <citation type="submission" date="2014-04" db="EMBL/GenBank/DDBJ databases">
        <authorList>
            <consortium name="DOE Joint Genome Institute"/>
            <person name="Kuo A."/>
            <person name="Ruytinx J."/>
            <person name="Rineau F."/>
            <person name="Colpaert J."/>
            <person name="Kohler A."/>
            <person name="Nagy L.G."/>
            <person name="Floudas D."/>
            <person name="Copeland A."/>
            <person name="Barry K.W."/>
            <person name="Cichocki N."/>
            <person name="Veneault-Fourrey C."/>
            <person name="LaButti K."/>
            <person name="Lindquist E.A."/>
            <person name="Lipzen A."/>
            <person name="Lundell T."/>
            <person name="Morin E."/>
            <person name="Murat C."/>
            <person name="Sun H."/>
            <person name="Tunlid A."/>
            <person name="Henrissat B."/>
            <person name="Grigoriev I.V."/>
            <person name="Hibbett D.S."/>
            <person name="Martin F."/>
            <person name="Nordberg H.P."/>
            <person name="Cantor M.N."/>
            <person name="Hua S.X."/>
        </authorList>
    </citation>
    <scope>NUCLEOTIDE SEQUENCE [LARGE SCALE GENOMIC DNA]</scope>
    <source>
        <strain evidence="1 2">UH-Slu-Lm8-n1</strain>
    </source>
</reference>
<dbReference type="EMBL" id="KN835251">
    <property type="protein sequence ID" value="KIK41984.1"/>
    <property type="molecule type" value="Genomic_DNA"/>
</dbReference>
<gene>
    <name evidence="1" type="ORF">CY34DRAFT_805418</name>
</gene>
<organism evidence="1 2">
    <name type="scientific">Suillus luteus UH-Slu-Lm8-n1</name>
    <dbReference type="NCBI Taxonomy" id="930992"/>
    <lineage>
        <taxon>Eukaryota</taxon>
        <taxon>Fungi</taxon>
        <taxon>Dikarya</taxon>
        <taxon>Basidiomycota</taxon>
        <taxon>Agaricomycotina</taxon>
        <taxon>Agaricomycetes</taxon>
        <taxon>Agaricomycetidae</taxon>
        <taxon>Boletales</taxon>
        <taxon>Suillineae</taxon>
        <taxon>Suillaceae</taxon>
        <taxon>Suillus</taxon>
    </lineage>
</organism>
<dbReference type="InParanoid" id="A0A0D0AVV9"/>
<name>A0A0D0AVV9_9AGAM</name>
<dbReference type="HOGENOM" id="CLU_2814102_0_0_1"/>